<comment type="caution">
    <text evidence="1">The sequence shown here is derived from an EMBL/GenBank/DDBJ whole genome shotgun (WGS) entry which is preliminary data.</text>
</comment>
<dbReference type="Proteomes" id="UP000593570">
    <property type="component" value="Unassembled WGS sequence"/>
</dbReference>
<proteinExistence type="predicted"/>
<protein>
    <recommendedName>
        <fullName evidence="3">VCBS repeat-containing protein</fullName>
    </recommendedName>
</protein>
<evidence type="ECO:0008006" key="3">
    <source>
        <dbReference type="Google" id="ProtNLM"/>
    </source>
</evidence>
<dbReference type="InterPro" id="IPR028994">
    <property type="entry name" value="Integrin_alpha_N"/>
</dbReference>
<reference evidence="1 2" key="1">
    <citation type="journal article" date="2020" name="bioRxiv">
        <title>A chromosome-scale genome assembly for the Fusarium oxysporum strain Fo5176 to establish a model Arabidopsis-fungal pathosystem.</title>
        <authorList>
            <person name="Fokkens L."/>
            <person name="Guo L."/>
            <person name="Dora S."/>
            <person name="Wang B."/>
            <person name="Ye K."/>
            <person name="Sanchez-Rodriguez C."/>
            <person name="Croll D."/>
        </authorList>
    </citation>
    <scope>NUCLEOTIDE SEQUENCE [LARGE SCALE GENOMIC DNA]</scope>
    <source>
        <strain evidence="1 2">Fo5176</strain>
    </source>
</reference>
<accession>A0A8H6LFE0</accession>
<dbReference type="EMBL" id="JACDXP010000010">
    <property type="protein sequence ID" value="KAF6518507.1"/>
    <property type="molecule type" value="Genomic_DNA"/>
</dbReference>
<evidence type="ECO:0000313" key="1">
    <source>
        <dbReference type="EMBL" id="KAF6518507.1"/>
    </source>
</evidence>
<sequence length="91" mass="10089">MEGKFCDLDKDELISVHAKGRDRAWINKSIDQRELIGEIAPGFNEGISDSHIEFADVNVDNRADYLIIYGGGAIKAYLNNGNLPNPGDQRI</sequence>
<dbReference type="SUPFAM" id="SSF69318">
    <property type="entry name" value="Integrin alpha N-terminal domain"/>
    <property type="match status" value="1"/>
</dbReference>
<dbReference type="AlphaFoldDB" id="A0A8H6LFE0"/>
<name>A0A8H6LFE0_FUSOX</name>
<organism evidence="1 2">
    <name type="scientific">Fusarium oxysporum f. sp. conglutinans</name>
    <dbReference type="NCBI Taxonomy" id="100902"/>
    <lineage>
        <taxon>Eukaryota</taxon>
        <taxon>Fungi</taxon>
        <taxon>Dikarya</taxon>
        <taxon>Ascomycota</taxon>
        <taxon>Pezizomycotina</taxon>
        <taxon>Sordariomycetes</taxon>
        <taxon>Hypocreomycetidae</taxon>
        <taxon>Hypocreales</taxon>
        <taxon>Nectriaceae</taxon>
        <taxon>Fusarium</taxon>
        <taxon>Fusarium oxysporum species complex</taxon>
    </lineage>
</organism>
<evidence type="ECO:0000313" key="2">
    <source>
        <dbReference type="Proteomes" id="UP000593570"/>
    </source>
</evidence>
<gene>
    <name evidence="1" type="ORF">HZS61_002585</name>
</gene>